<protein>
    <submittedName>
        <fullName evidence="2">Uncharacterized protein</fullName>
    </submittedName>
</protein>
<accession>A0A8K0NSC6</accession>
<name>A0A8K0NSC6_9TREE</name>
<evidence type="ECO:0000313" key="2">
    <source>
        <dbReference type="EMBL" id="KAG7562670.1"/>
    </source>
</evidence>
<comment type="caution">
    <text evidence="2">The sequence shown here is derived from an EMBL/GenBank/DDBJ whole genome shotgun (WGS) entry which is preliminary data.</text>
</comment>
<feature type="compositionally biased region" description="Basic residues" evidence="1">
    <location>
        <begin position="184"/>
        <end position="194"/>
    </location>
</feature>
<feature type="compositionally biased region" description="Low complexity" evidence="1">
    <location>
        <begin position="427"/>
        <end position="443"/>
    </location>
</feature>
<keyword evidence="3" id="KW-1185">Reference proteome</keyword>
<dbReference type="Proteomes" id="UP000812966">
    <property type="component" value="Unassembled WGS sequence"/>
</dbReference>
<reference evidence="2" key="1">
    <citation type="submission" date="2020-04" db="EMBL/GenBank/DDBJ databases">
        <title>Analysis of mating type loci in Filobasidium floriforme.</title>
        <authorList>
            <person name="Nowrousian M."/>
        </authorList>
    </citation>
    <scope>NUCLEOTIDE SEQUENCE</scope>
    <source>
        <strain evidence="2">CBS 6242</strain>
    </source>
</reference>
<dbReference type="EMBL" id="JABELV010000028">
    <property type="protein sequence ID" value="KAG7562670.1"/>
    <property type="molecule type" value="Genomic_DNA"/>
</dbReference>
<dbReference type="OrthoDB" id="10248520at2759"/>
<dbReference type="AlphaFoldDB" id="A0A8K0NSC6"/>
<proteinExistence type="predicted"/>
<gene>
    <name evidence="2" type="ORF">FFLO_01937</name>
</gene>
<sequence length="564" mass="60996">MESESTPPSHYHLLRRLVSLCYNSSPRTSYFYAGLLFDLYNEELLNGLILPVVVAPGEELDDDADTVHGDSPIKSRARGKLIRSRNGSSAASLDMGKYDVLTGGKIEMVDIPKHLALHIKGWSFVNNAELYSAIHLVKEHIARSDEHLDTKLRWDSECGMLEALVASTMSSDDEDEDNIGARQQGRRASSKGKGKGKERATIEQQDLPCLECAMIYSRACEGLARFEEGRTVLERTIKTLEQGLDEEEFQRHMSTPPSPIPINPLTPRLQLARLLSGSNVHKLAFVKQEEDKENQGVGAKRLERKGGVGESDNTPARYLEQVLKVDGRGKGDGEWCWEAWETFCELGERWTYAESPFSEPTRSAPVEPFPSHLLPLPPTLTNNELSNLLQSFSAASLGSTAGSTYALSGMGGSLNRIQTTSSAQSISDVPSSPPTESSVPGSSKDTGGTPRRKMSPLPQHSPLVKAAHAGYPVSPPGVGAGLFTPVGNAVGVGAGAGGAMGMRGGEGLFAGAPARPGKGKGRAVIRARYFIPRPVLLWLGRDETGFIHPARSQNTGRRTFRAGN</sequence>
<evidence type="ECO:0000313" key="3">
    <source>
        <dbReference type="Proteomes" id="UP000812966"/>
    </source>
</evidence>
<feature type="compositionally biased region" description="Basic and acidic residues" evidence="1">
    <location>
        <begin position="292"/>
        <end position="307"/>
    </location>
</feature>
<feature type="region of interest" description="Disordered" evidence="1">
    <location>
        <begin position="169"/>
        <end position="200"/>
    </location>
</feature>
<evidence type="ECO:0000256" key="1">
    <source>
        <dbReference type="SAM" id="MobiDB-lite"/>
    </source>
</evidence>
<organism evidence="2 3">
    <name type="scientific">Filobasidium floriforme</name>
    <dbReference type="NCBI Taxonomy" id="5210"/>
    <lineage>
        <taxon>Eukaryota</taxon>
        <taxon>Fungi</taxon>
        <taxon>Dikarya</taxon>
        <taxon>Basidiomycota</taxon>
        <taxon>Agaricomycotina</taxon>
        <taxon>Tremellomycetes</taxon>
        <taxon>Filobasidiales</taxon>
        <taxon>Filobasidiaceae</taxon>
        <taxon>Filobasidium</taxon>
    </lineage>
</organism>
<feature type="region of interest" description="Disordered" evidence="1">
    <location>
        <begin position="419"/>
        <end position="459"/>
    </location>
</feature>
<feature type="region of interest" description="Disordered" evidence="1">
    <location>
        <begin position="292"/>
        <end position="313"/>
    </location>
</feature>